<dbReference type="FunFam" id="1.10.510.10:FF:001512">
    <property type="entry name" value="Receptor tyrosine-protein kinase erbB-2"/>
    <property type="match status" value="1"/>
</dbReference>
<dbReference type="GO" id="GO:0012505">
    <property type="term" value="C:endomembrane system"/>
    <property type="evidence" value="ECO:0007669"/>
    <property type="project" value="UniProtKB-SubCell"/>
</dbReference>
<dbReference type="PROSITE" id="PS50011">
    <property type="entry name" value="PROTEIN_KINASE_DOM"/>
    <property type="match status" value="1"/>
</dbReference>
<evidence type="ECO:0000256" key="4">
    <source>
        <dbReference type="ARBA" id="ARBA00022777"/>
    </source>
</evidence>
<evidence type="ECO:0000256" key="3">
    <source>
        <dbReference type="ARBA" id="ARBA00022741"/>
    </source>
</evidence>
<reference evidence="10" key="1">
    <citation type="journal article" date="2019" name="bioRxiv">
        <title>The Genome of the Zebra Mussel, Dreissena polymorpha: A Resource for Invasive Species Research.</title>
        <authorList>
            <person name="McCartney M.A."/>
            <person name="Auch B."/>
            <person name="Kono T."/>
            <person name="Mallez S."/>
            <person name="Zhang Y."/>
            <person name="Obille A."/>
            <person name="Becker A."/>
            <person name="Abrahante J.E."/>
            <person name="Garbe J."/>
            <person name="Badalamenti J.P."/>
            <person name="Herman A."/>
            <person name="Mangelson H."/>
            <person name="Liachko I."/>
            <person name="Sullivan S."/>
            <person name="Sone E.D."/>
            <person name="Koren S."/>
            <person name="Silverstein K.A.T."/>
            <person name="Beckman K.B."/>
            <person name="Gohl D.M."/>
        </authorList>
    </citation>
    <scope>NUCLEOTIDE SEQUENCE</scope>
    <source>
        <strain evidence="10">Duluth1</strain>
        <tissue evidence="10">Whole animal</tissue>
    </source>
</reference>
<dbReference type="GO" id="GO:0005524">
    <property type="term" value="F:ATP binding"/>
    <property type="evidence" value="ECO:0007669"/>
    <property type="project" value="UniProtKB-KW"/>
</dbReference>
<keyword evidence="11" id="KW-1185">Reference proteome</keyword>
<gene>
    <name evidence="10" type="ORF">DPMN_126098</name>
</gene>
<evidence type="ECO:0000256" key="6">
    <source>
        <dbReference type="ARBA" id="ARBA00023136"/>
    </source>
</evidence>
<evidence type="ECO:0000256" key="1">
    <source>
        <dbReference type="ARBA" id="ARBA00004308"/>
    </source>
</evidence>
<dbReference type="InterPro" id="IPR011009">
    <property type="entry name" value="Kinase-like_dom_sf"/>
</dbReference>
<dbReference type="GO" id="GO:0030182">
    <property type="term" value="P:neuron differentiation"/>
    <property type="evidence" value="ECO:0007669"/>
    <property type="project" value="UniProtKB-ARBA"/>
</dbReference>
<dbReference type="PROSITE" id="PS00109">
    <property type="entry name" value="PROTEIN_KINASE_TYR"/>
    <property type="match status" value="1"/>
</dbReference>
<dbReference type="OrthoDB" id="546826at2759"/>
<dbReference type="SMART" id="SM00219">
    <property type="entry name" value="TyrKc"/>
    <property type="match status" value="1"/>
</dbReference>
<name>A0A9D4GYX1_DREPO</name>
<keyword evidence="3" id="KW-0547">Nucleotide-binding</keyword>
<evidence type="ECO:0000256" key="5">
    <source>
        <dbReference type="ARBA" id="ARBA00022840"/>
    </source>
</evidence>
<keyword evidence="5" id="KW-0067">ATP-binding</keyword>
<organism evidence="10 11">
    <name type="scientific">Dreissena polymorpha</name>
    <name type="common">Zebra mussel</name>
    <name type="synonym">Mytilus polymorpha</name>
    <dbReference type="NCBI Taxonomy" id="45954"/>
    <lineage>
        <taxon>Eukaryota</taxon>
        <taxon>Metazoa</taxon>
        <taxon>Spiralia</taxon>
        <taxon>Lophotrochozoa</taxon>
        <taxon>Mollusca</taxon>
        <taxon>Bivalvia</taxon>
        <taxon>Autobranchia</taxon>
        <taxon>Heteroconchia</taxon>
        <taxon>Euheterodonta</taxon>
        <taxon>Imparidentia</taxon>
        <taxon>Neoheterodontei</taxon>
        <taxon>Myida</taxon>
        <taxon>Dreissenoidea</taxon>
        <taxon>Dreissenidae</taxon>
        <taxon>Dreissena</taxon>
    </lineage>
</organism>
<evidence type="ECO:0000313" key="11">
    <source>
        <dbReference type="Proteomes" id="UP000828390"/>
    </source>
</evidence>
<dbReference type="InterPro" id="IPR001245">
    <property type="entry name" value="Ser-Thr/Tyr_kinase_cat_dom"/>
</dbReference>
<proteinExistence type="predicted"/>
<evidence type="ECO:0000256" key="7">
    <source>
        <dbReference type="ARBA" id="ARBA00023137"/>
    </source>
</evidence>
<keyword evidence="2" id="KW-0808">Transferase</keyword>
<dbReference type="Gene3D" id="1.10.510.10">
    <property type="entry name" value="Transferase(Phosphotransferase) domain 1"/>
    <property type="match status" value="1"/>
</dbReference>
<keyword evidence="6" id="KW-0472">Membrane</keyword>
<dbReference type="PRINTS" id="PR00109">
    <property type="entry name" value="TYRKINASE"/>
</dbReference>
<dbReference type="InterPro" id="IPR008266">
    <property type="entry name" value="Tyr_kinase_AS"/>
</dbReference>
<dbReference type="GO" id="GO:0004713">
    <property type="term" value="F:protein tyrosine kinase activity"/>
    <property type="evidence" value="ECO:0007669"/>
    <property type="project" value="UniProtKB-KW"/>
</dbReference>
<dbReference type="GO" id="GO:0048468">
    <property type="term" value="P:cell development"/>
    <property type="evidence" value="ECO:0007669"/>
    <property type="project" value="UniProtKB-ARBA"/>
</dbReference>
<keyword evidence="4" id="KW-0418">Kinase</keyword>
<dbReference type="AlphaFoldDB" id="A0A9D4GYX1"/>
<comment type="subcellular location">
    <subcellularLocation>
        <location evidence="1">Endomembrane system</location>
    </subcellularLocation>
</comment>
<dbReference type="Proteomes" id="UP000828390">
    <property type="component" value="Unassembled WGS sequence"/>
</dbReference>
<evidence type="ECO:0000256" key="2">
    <source>
        <dbReference type="ARBA" id="ARBA00022679"/>
    </source>
</evidence>
<dbReference type="SUPFAM" id="SSF56112">
    <property type="entry name" value="Protein kinase-like (PK-like)"/>
    <property type="match status" value="1"/>
</dbReference>
<dbReference type="GO" id="GO:0050793">
    <property type="term" value="P:regulation of developmental process"/>
    <property type="evidence" value="ECO:0007669"/>
    <property type="project" value="UniProtKB-ARBA"/>
</dbReference>
<dbReference type="PANTHER" id="PTHR24418">
    <property type="entry name" value="TYROSINE-PROTEIN KINASE"/>
    <property type="match status" value="1"/>
</dbReference>
<protein>
    <recommendedName>
        <fullName evidence="9">Protein kinase domain-containing protein</fullName>
    </recommendedName>
</protein>
<dbReference type="Pfam" id="PF07714">
    <property type="entry name" value="PK_Tyr_Ser-Thr"/>
    <property type="match status" value="1"/>
</dbReference>
<reference evidence="10" key="2">
    <citation type="submission" date="2020-11" db="EMBL/GenBank/DDBJ databases">
        <authorList>
            <person name="McCartney M.A."/>
            <person name="Auch B."/>
            <person name="Kono T."/>
            <person name="Mallez S."/>
            <person name="Becker A."/>
            <person name="Gohl D.M."/>
            <person name="Silverstein K.A.T."/>
            <person name="Koren S."/>
            <person name="Bechman K.B."/>
            <person name="Herman A."/>
            <person name="Abrahante J.E."/>
            <person name="Garbe J."/>
        </authorList>
    </citation>
    <scope>NUCLEOTIDE SEQUENCE</scope>
    <source>
        <strain evidence="10">Duluth1</strain>
        <tissue evidence="10">Whole animal</tissue>
    </source>
</reference>
<evidence type="ECO:0000256" key="8">
    <source>
        <dbReference type="SAM" id="MobiDB-lite"/>
    </source>
</evidence>
<sequence>MEEIQVDAVEWLSTLRLLEDEVCATEHQIEENMESNNIYKKAYMLSVEAFRTDIITRLDELVDKAIIAGKDKYTENDDTLNKLLNKCKDNKDTILKKKHIIKDLSQKKQHPELNIISKTLKNELQGITALIRQYSFENRIVKFSFENNSELHAFLLKETQDIGTLQEICEESDEVVDDEVVDDEGADDEAADDTPHSSKVALMKSKAPRPLPRKSVLKQSRTILSNQMEACGLNNDDILLETRICKIHNSEGCFELYRGVLRPSGRYVTIKTCLDTMSKEQENSLVREGQLIMQFDHPNIVKFIGIAEQRKPCMLIMENFSGGILLTHLQTDGENMTPVQKAKMCLDVANGMMYLSERKCIHRDIAARNCLLYDKNIVKISEFGSSKVGDEYKPEELVFIPVKWTAPEVFDNEKYTTMCDVWSYGVMMWEIFSNGLTPYPGMTLAECQVKVIKGFRMPTPQNTPQGIHKLMQRCWDANPLTRISFKEMYTCLETVVGSPSQNELLN</sequence>
<comment type="caution">
    <text evidence="10">The sequence shown here is derived from an EMBL/GenBank/DDBJ whole genome shotgun (WGS) entry which is preliminary data.</text>
</comment>
<dbReference type="EMBL" id="JAIWYP010000005">
    <property type="protein sequence ID" value="KAH3824265.1"/>
    <property type="molecule type" value="Genomic_DNA"/>
</dbReference>
<dbReference type="InterPro" id="IPR020635">
    <property type="entry name" value="Tyr_kinase_cat_dom"/>
</dbReference>
<accession>A0A9D4GYX1</accession>
<dbReference type="InterPro" id="IPR000719">
    <property type="entry name" value="Prot_kinase_dom"/>
</dbReference>
<feature type="region of interest" description="Disordered" evidence="8">
    <location>
        <begin position="185"/>
        <end position="207"/>
    </location>
</feature>
<feature type="domain" description="Protein kinase" evidence="9">
    <location>
        <begin position="242"/>
        <end position="496"/>
    </location>
</feature>
<dbReference type="InterPro" id="IPR050198">
    <property type="entry name" value="Non-receptor_tyrosine_kinases"/>
</dbReference>
<evidence type="ECO:0000313" key="10">
    <source>
        <dbReference type="EMBL" id="KAH3824265.1"/>
    </source>
</evidence>
<evidence type="ECO:0000259" key="9">
    <source>
        <dbReference type="PROSITE" id="PS50011"/>
    </source>
</evidence>
<keyword evidence="7" id="KW-0829">Tyrosine-protein kinase</keyword>